<dbReference type="PANTHER" id="PTHR33713:SF6">
    <property type="entry name" value="ANTITOXIN YEFM"/>
    <property type="match status" value="1"/>
</dbReference>
<dbReference type="InterPro" id="IPR036165">
    <property type="entry name" value="YefM-like_sf"/>
</dbReference>
<gene>
    <name evidence="3" type="ORF">PL8927_600034</name>
</gene>
<dbReference type="InterPro" id="IPR006442">
    <property type="entry name" value="Antitoxin_Phd/YefM"/>
</dbReference>
<comment type="function">
    <text evidence="2">Antitoxin component of a type II toxin-antitoxin (TA) system.</text>
</comment>
<dbReference type="InterPro" id="IPR051405">
    <property type="entry name" value="phD/YefM_antitoxin"/>
</dbReference>
<comment type="caution">
    <text evidence="3">The sequence shown here is derived from an EMBL/GenBank/DDBJ whole genome shotgun (WGS) entry which is preliminary data.</text>
</comment>
<dbReference type="EMBL" id="CZCU02000136">
    <property type="protein sequence ID" value="VXD17625.1"/>
    <property type="molecule type" value="Genomic_DNA"/>
</dbReference>
<dbReference type="SUPFAM" id="SSF143120">
    <property type="entry name" value="YefM-like"/>
    <property type="match status" value="1"/>
</dbReference>
<evidence type="ECO:0000313" key="3">
    <source>
        <dbReference type="EMBL" id="VXD17625.1"/>
    </source>
</evidence>
<keyword evidence="4" id="KW-1185">Reference proteome</keyword>
<dbReference type="OrthoDB" id="2321886at2"/>
<evidence type="ECO:0000256" key="2">
    <source>
        <dbReference type="RuleBase" id="RU362080"/>
    </source>
</evidence>
<dbReference type="Gene3D" id="1.10.1220.170">
    <property type="match status" value="1"/>
</dbReference>
<comment type="similarity">
    <text evidence="1 2">Belongs to the phD/YefM antitoxin family.</text>
</comment>
<protein>
    <recommendedName>
        <fullName evidence="2">Antitoxin</fullName>
    </recommendedName>
</protein>
<accession>A0A7Z9DY66</accession>
<evidence type="ECO:0000256" key="1">
    <source>
        <dbReference type="ARBA" id="ARBA00009981"/>
    </source>
</evidence>
<dbReference type="AlphaFoldDB" id="A0A7Z9DY66"/>
<dbReference type="Pfam" id="PF02604">
    <property type="entry name" value="PhdYeFM_antitox"/>
    <property type="match status" value="1"/>
</dbReference>
<dbReference type="PANTHER" id="PTHR33713">
    <property type="entry name" value="ANTITOXIN YAFN-RELATED"/>
    <property type="match status" value="1"/>
</dbReference>
<organism evidence="3 4">
    <name type="scientific">Planktothrix serta PCC 8927</name>
    <dbReference type="NCBI Taxonomy" id="671068"/>
    <lineage>
        <taxon>Bacteria</taxon>
        <taxon>Bacillati</taxon>
        <taxon>Cyanobacteriota</taxon>
        <taxon>Cyanophyceae</taxon>
        <taxon>Oscillatoriophycideae</taxon>
        <taxon>Oscillatoriales</taxon>
        <taxon>Microcoleaceae</taxon>
        <taxon>Planktothrix</taxon>
    </lineage>
</organism>
<dbReference type="Proteomes" id="UP000184550">
    <property type="component" value="Unassembled WGS sequence"/>
</dbReference>
<sequence length="95" mass="10686">MSIQDTYTYNYAHTHLDQLCDQVLDNQEVVVINYSSKGKVALIPASELESLRETVYLLGSANNATRLFAALEKANSNTLKPQTISELREELGFYD</sequence>
<proteinExistence type="inferred from homology"/>
<dbReference type="RefSeq" id="WP_083621192.1">
    <property type="nucleotide sequence ID" value="NZ_LR734869.1"/>
</dbReference>
<reference evidence="3" key="1">
    <citation type="submission" date="2019-10" db="EMBL/GenBank/DDBJ databases">
        <authorList>
            <consortium name="Genoscope - CEA"/>
            <person name="William W."/>
        </authorList>
    </citation>
    <scope>NUCLEOTIDE SEQUENCE [LARGE SCALE GENOMIC DNA]</scope>
    <source>
        <strain evidence="3">BBR_PRJEB10992</strain>
    </source>
</reference>
<dbReference type="NCBIfam" id="TIGR01552">
    <property type="entry name" value="phd_fam"/>
    <property type="match status" value="1"/>
</dbReference>
<evidence type="ECO:0000313" key="4">
    <source>
        <dbReference type="Proteomes" id="UP000184550"/>
    </source>
</evidence>
<name>A0A7Z9DY66_9CYAN</name>